<evidence type="ECO:0000259" key="12">
    <source>
        <dbReference type="PROSITE" id="PS50893"/>
    </source>
</evidence>
<dbReference type="eggNOG" id="COG0410">
    <property type="taxonomic scope" value="Bacteria"/>
</dbReference>
<comment type="caution">
    <text evidence="13">The sequence shown here is derived from an EMBL/GenBank/DDBJ whole genome shotgun (WGS) entry which is preliminary data.</text>
</comment>
<protein>
    <submittedName>
        <fullName evidence="13">Putative Monosaccharide-transporting ATPase</fullName>
        <ecNumber evidence="13">3.6.3.17</ecNumber>
    </submittedName>
</protein>
<keyword evidence="14" id="KW-1185">Reference proteome</keyword>
<sequence length="1000" mass="105946">MSVEQPVGWGSLLLESSRTVVQPSHWWPSIRHPIEALRRAVGDGPLMALVVLFGLNAVDELDRTGFGILIPNIRDDLGLSNAGILSLVAISLLIAFLLQLPIAVAADRYPRVPIAIAGAIAWGVFSLFTGLANGALMLVIARSGAGIGRAVVDPTHNSLLADYYAVDRRSSVYSIHRGANVLGQFAGPLLAGGLAAATGSWRTPFFVFVIPTVVFAALALRLREPVRGGQERKAAGGDEAMIALAEPQASFEEAFRLCNEIPSLRRLWYSVPFLSVSLIGFVSLAGILYEQTYNLDELQRGYLAAAVEPFQFVGLAVGAAMGTKLFMRDPSLVFKFLRVVAIVSGVFALAFALAPTVWLTVVANIALTSCLAIILPGLLASLSVAIPARARAVGFAIASYWAIPGLLVLPLIGWLTDRYSARVGMLVMVPVLVVGGLIVSTAASTIQGDIADVWTGSLARAEDARERAEGRAKLLVVRDLHVSYDNLRVLTGLSMEVGEGEVVALLGTNGAGKSTLLGAIAGTVHAGRGAVIFDGRDITHAPPQAIAHLGLGEMPGGKGTFPSLTVAENLRTAGWMLRSDPHNLKRRIEEVCAPFPVLADRMAEPAANLSGGQQQQLALAMALLARPRLLMIDELSLGLAPVVVEDLVSLVRQVAASGTTVIVVEQSVNVALTLADRALFMEKGKLRFTGPTAELLERPDLLRSVFLGEGPTHSTGDRPSSAPMPDSPVLQASNLVCAFGGVRAVDGVSLEVRPREIVGLIGPNGAGKTTVLDAISGFVPTQSGTIGLGNVELTNLSVARRAKAGLGRSFQDARLFPGLTVTEALALAHERWVEVRSTADAVLRTPPLVLSEWKVRRDTDELIERFGLGDYRDKFVGELSTGSRRIVDLAAVVAQRPSVVMLDEPSSGIAQRETEALGPLLLRLRDELECAMVIVEHDMGLLSSVADRLVALETGRVITSGPPDEVLSHPEVVASYLGGSPEVVARSGRRVADIEPEGAS</sequence>
<evidence type="ECO:0000256" key="2">
    <source>
        <dbReference type="ARBA" id="ARBA00005417"/>
    </source>
</evidence>
<dbReference type="InterPro" id="IPR036259">
    <property type="entry name" value="MFS_trans_sf"/>
</dbReference>
<feature type="domain" description="Major facilitator superfamily (MFS) profile" evidence="11">
    <location>
        <begin position="48"/>
        <end position="447"/>
    </location>
</feature>
<dbReference type="Proteomes" id="UP000018291">
    <property type="component" value="Unassembled WGS sequence"/>
</dbReference>
<keyword evidence="13" id="KW-0378">Hydrolase</keyword>
<dbReference type="SUPFAM" id="SSF103473">
    <property type="entry name" value="MFS general substrate transporter"/>
    <property type="match status" value="1"/>
</dbReference>
<keyword evidence="5" id="KW-0547">Nucleotide-binding</keyword>
<evidence type="ECO:0000256" key="3">
    <source>
        <dbReference type="ARBA" id="ARBA00022448"/>
    </source>
</evidence>
<dbReference type="GO" id="GO:0005886">
    <property type="term" value="C:plasma membrane"/>
    <property type="evidence" value="ECO:0007669"/>
    <property type="project" value="UniProtKB-SubCell"/>
</dbReference>
<evidence type="ECO:0000256" key="10">
    <source>
        <dbReference type="SAM" id="Phobius"/>
    </source>
</evidence>
<dbReference type="GO" id="GO:0016887">
    <property type="term" value="F:ATP hydrolysis activity"/>
    <property type="evidence" value="ECO:0007669"/>
    <property type="project" value="InterPro"/>
</dbReference>
<dbReference type="PROSITE" id="PS50850">
    <property type="entry name" value="MFS"/>
    <property type="match status" value="1"/>
</dbReference>
<keyword evidence="9 10" id="KW-0472">Membrane</keyword>
<keyword evidence="6" id="KW-0067">ATP-binding</keyword>
<dbReference type="InterPro" id="IPR052156">
    <property type="entry name" value="BCAA_Transport_ATP-bd_LivF"/>
</dbReference>
<evidence type="ECO:0000313" key="13">
    <source>
        <dbReference type="EMBL" id="CCM62012.1"/>
    </source>
</evidence>
<dbReference type="EC" id="3.6.3.17" evidence="13"/>
<feature type="transmembrane region" description="Helical" evidence="10">
    <location>
        <begin position="114"/>
        <end position="140"/>
    </location>
</feature>
<feature type="transmembrane region" description="Helical" evidence="10">
    <location>
        <begin position="393"/>
        <end position="413"/>
    </location>
</feature>
<evidence type="ECO:0000313" key="14">
    <source>
        <dbReference type="Proteomes" id="UP000018291"/>
    </source>
</evidence>
<dbReference type="PROSITE" id="PS50893">
    <property type="entry name" value="ABC_TRANSPORTER_2"/>
    <property type="match status" value="2"/>
</dbReference>
<feature type="domain" description="ABC transporter" evidence="12">
    <location>
        <begin position="730"/>
        <end position="979"/>
    </location>
</feature>
<dbReference type="InterPro" id="IPR027417">
    <property type="entry name" value="P-loop_NTPase"/>
</dbReference>
<dbReference type="GO" id="GO:0015658">
    <property type="term" value="F:branched-chain amino acid transmembrane transporter activity"/>
    <property type="evidence" value="ECO:0007669"/>
    <property type="project" value="TreeGrafter"/>
</dbReference>
<organism evidence="13 14">
    <name type="scientific">Candidatus Neomicrothrix parvicella RN1</name>
    <dbReference type="NCBI Taxonomy" id="1229780"/>
    <lineage>
        <taxon>Bacteria</taxon>
        <taxon>Bacillati</taxon>
        <taxon>Actinomycetota</taxon>
        <taxon>Acidimicrobiia</taxon>
        <taxon>Acidimicrobiales</taxon>
        <taxon>Microthrixaceae</taxon>
        <taxon>Candidatus Neomicrothrix</taxon>
    </lineage>
</organism>
<evidence type="ECO:0000256" key="1">
    <source>
        <dbReference type="ARBA" id="ARBA00004651"/>
    </source>
</evidence>
<dbReference type="GO" id="GO:0005524">
    <property type="term" value="F:ATP binding"/>
    <property type="evidence" value="ECO:0007669"/>
    <property type="project" value="UniProtKB-KW"/>
</dbReference>
<feature type="transmembrane region" description="Helical" evidence="10">
    <location>
        <begin position="82"/>
        <end position="102"/>
    </location>
</feature>
<evidence type="ECO:0000259" key="11">
    <source>
        <dbReference type="PROSITE" id="PS50850"/>
    </source>
</evidence>
<name>R4Z061_9ACTN</name>
<reference evidence="13 14" key="1">
    <citation type="journal article" date="2013" name="ISME J.">
        <title>Metabolic model for the filamentous 'Candidatus Microthrix parvicella' based on genomic and metagenomic analyses.</title>
        <authorList>
            <person name="Jon McIlroy S."/>
            <person name="Kristiansen R."/>
            <person name="Albertsen M."/>
            <person name="Michael Karst S."/>
            <person name="Rossetti S."/>
            <person name="Lund Nielsen J."/>
            <person name="Tandoi V."/>
            <person name="James Seviour R."/>
            <person name="Nielsen P.H."/>
        </authorList>
    </citation>
    <scope>NUCLEOTIDE SEQUENCE [LARGE SCALE GENOMIC DNA]</scope>
    <source>
        <strain evidence="13 14">RN1</strain>
    </source>
</reference>
<gene>
    <name evidence="13" type="ORF">BN381_10243</name>
</gene>
<comment type="similarity">
    <text evidence="2">Belongs to the ABC transporter superfamily.</text>
</comment>
<dbReference type="InterPro" id="IPR011701">
    <property type="entry name" value="MFS"/>
</dbReference>
<comment type="subcellular location">
    <subcellularLocation>
        <location evidence="1">Cell membrane</location>
        <topology evidence="1">Multi-pass membrane protein</topology>
    </subcellularLocation>
</comment>
<dbReference type="InterPro" id="IPR003593">
    <property type="entry name" value="AAA+_ATPase"/>
</dbReference>
<dbReference type="InterPro" id="IPR020846">
    <property type="entry name" value="MFS_dom"/>
</dbReference>
<keyword evidence="3" id="KW-0813">Transport</keyword>
<feature type="transmembrane region" description="Helical" evidence="10">
    <location>
        <begin position="203"/>
        <end position="222"/>
    </location>
</feature>
<feature type="transmembrane region" description="Helical" evidence="10">
    <location>
        <begin position="309"/>
        <end position="327"/>
    </location>
</feature>
<dbReference type="RefSeq" id="WP_012222994.1">
    <property type="nucleotide sequence ID" value="NZ_HG422565.1"/>
</dbReference>
<dbReference type="Gene3D" id="1.20.1250.20">
    <property type="entry name" value="MFS general substrate transporter like domains"/>
    <property type="match status" value="1"/>
</dbReference>
<accession>R4Z061</accession>
<dbReference type="GO" id="GO:0015807">
    <property type="term" value="P:L-amino acid transport"/>
    <property type="evidence" value="ECO:0007669"/>
    <property type="project" value="TreeGrafter"/>
</dbReference>
<keyword evidence="7" id="KW-0029">Amino-acid transport</keyword>
<dbReference type="Gene3D" id="3.40.50.300">
    <property type="entry name" value="P-loop containing nucleotide triphosphate hydrolases"/>
    <property type="match status" value="2"/>
</dbReference>
<evidence type="ECO:0000256" key="7">
    <source>
        <dbReference type="ARBA" id="ARBA00022970"/>
    </source>
</evidence>
<dbReference type="SMART" id="SM00382">
    <property type="entry name" value="AAA"/>
    <property type="match status" value="2"/>
</dbReference>
<evidence type="ECO:0000256" key="4">
    <source>
        <dbReference type="ARBA" id="ARBA00022692"/>
    </source>
</evidence>
<feature type="domain" description="ABC transporter" evidence="12">
    <location>
        <begin position="475"/>
        <end position="708"/>
    </location>
</feature>
<dbReference type="SUPFAM" id="SSF52540">
    <property type="entry name" value="P-loop containing nucleoside triphosphate hydrolases"/>
    <property type="match status" value="2"/>
</dbReference>
<evidence type="ECO:0000256" key="5">
    <source>
        <dbReference type="ARBA" id="ARBA00022741"/>
    </source>
</evidence>
<feature type="transmembrane region" description="Helical" evidence="10">
    <location>
        <begin position="365"/>
        <end position="386"/>
    </location>
</feature>
<dbReference type="PANTHER" id="PTHR43820:SF4">
    <property type="entry name" value="HIGH-AFFINITY BRANCHED-CHAIN AMINO ACID TRANSPORT ATP-BINDING PROTEIN LIVF"/>
    <property type="match status" value="1"/>
</dbReference>
<dbReference type="EMBL" id="CANL01000001">
    <property type="protein sequence ID" value="CCM62012.1"/>
    <property type="molecule type" value="Genomic_DNA"/>
</dbReference>
<keyword evidence="4 10" id="KW-0812">Transmembrane</keyword>
<dbReference type="eggNOG" id="COG0411">
    <property type="taxonomic scope" value="Bacteria"/>
</dbReference>
<dbReference type="OrthoDB" id="3396710at2"/>
<dbReference type="Pfam" id="PF12399">
    <property type="entry name" value="BCA_ABC_TP_C"/>
    <property type="match status" value="1"/>
</dbReference>
<dbReference type="AlphaFoldDB" id="R4Z061"/>
<dbReference type="Pfam" id="PF00005">
    <property type="entry name" value="ABC_tran"/>
    <property type="match status" value="2"/>
</dbReference>
<dbReference type="Pfam" id="PF07690">
    <property type="entry name" value="MFS_1"/>
    <property type="match status" value="1"/>
</dbReference>
<evidence type="ECO:0000256" key="8">
    <source>
        <dbReference type="ARBA" id="ARBA00022989"/>
    </source>
</evidence>
<feature type="transmembrane region" description="Helical" evidence="10">
    <location>
        <begin position="178"/>
        <end position="197"/>
    </location>
</feature>
<evidence type="ECO:0000256" key="9">
    <source>
        <dbReference type="ARBA" id="ARBA00023136"/>
    </source>
</evidence>
<dbReference type="InterPro" id="IPR003439">
    <property type="entry name" value="ABC_transporter-like_ATP-bd"/>
</dbReference>
<dbReference type="InterPro" id="IPR032823">
    <property type="entry name" value="BCA_ABC_TP_C"/>
</dbReference>
<dbReference type="HOGENOM" id="CLU_299712_0_0_11"/>
<proteinExistence type="inferred from homology"/>
<evidence type="ECO:0000256" key="6">
    <source>
        <dbReference type="ARBA" id="ARBA00022840"/>
    </source>
</evidence>
<feature type="transmembrane region" description="Helical" evidence="10">
    <location>
        <begin position="267"/>
        <end position="289"/>
    </location>
</feature>
<keyword evidence="8 10" id="KW-1133">Transmembrane helix</keyword>
<feature type="transmembrane region" description="Helical" evidence="10">
    <location>
        <begin position="339"/>
        <end position="359"/>
    </location>
</feature>
<dbReference type="PANTHER" id="PTHR43820">
    <property type="entry name" value="HIGH-AFFINITY BRANCHED-CHAIN AMINO ACID TRANSPORT ATP-BINDING PROTEIN LIVF"/>
    <property type="match status" value="1"/>
</dbReference>
<dbReference type="CDD" id="cd06174">
    <property type="entry name" value="MFS"/>
    <property type="match status" value="1"/>
</dbReference>
<dbReference type="STRING" id="1229780.BN381_10243"/>